<reference evidence="1 2" key="1">
    <citation type="submission" date="2020-07" db="EMBL/GenBank/DDBJ databases">
        <title>Genomic Encyclopedia of Archaeal and Bacterial Type Strains, Phase II (KMG-II): from individual species to whole genera.</title>
        <authorList>
            <person name="Goeker M."/>
        </authorList>
    </citation>
    <scope>NUCLEOTIDE SEQUENCE [LARGE SCALE GENOMIC DNA]</scope>
    <source>
        <strain evidence="1 2">DSM 21226</strain>
    </source>
</reference>
<comment type="caution">
    <text evidence="1">The sequence shown here is derived from an EMBL/GenBank/DDBJ whole genome shotgun (WGS) entry which is preliminary data.</text>
</comment>
<name>A0A7Y9QZV9_9BURK</name>
<keyword evidence="2" id="KW-1185">Reference proteome</keyword>
<protein>
    <recommendedName>
        <fullName evidence="3">Hydroxyacylglutathione hydrolase</fullName>
    </recommendedName>
</protein>
<gene>
    <name evidence="1" type="ORF">BDD16_003294</name>
</gene>
<evidence type="ECO:0000313" key="1">
    <source>
        <dbReference type="EMBL" id="NYG34308.1"/>
    </source>
</evidence>
<evidence type="ECO:0008006" key="3">
    <source>
        <dbReference type="Google" id="ProtNLM"/>
    </source>
</evidence>
<dbReference type="AlphaFoldDB" id="A0A7Y9QZV9"/>
<accession>A0A7Y9QZV9</accession>
<evidence type="ECO:0000313" key="2">
    <source>
        <dbReference type="Proteomes" id="UP000518288"/>
    </source>
</evidence>
<dbReference type="EMBL" id="JACCFH010000001">
    <property type="protein sequence ID" value="NYG34308.1"/>
    <property type="molecule type" value="Genomic_DNA"/>
</dbReference>
<sequence length="43" mass="4816">MNLLALPAFEDNYIWMIHNGCEAVVVDPVIQHRSFGTLDQSAV</sequence>
<dbReference type="Proteomes" id="UP000518288">
    <property type="component" value="Unassembled WGS sequence"/>
</dbReference>
<organism evidence="1 2">
    <name type="scientific">Sphaerotilus montanus</name>
    <dbReference type="NCBI Taxonomy" id="522889"/>
    <lineage>
        <taxon>Bacteria</taxon>
        <taxon>Pseudomonadati</taxon>
        <taxon>Pseudomonadota</taxon>
        <taxon>Betaproteobacteria</taxon>
        <taxon>Burkholderiales</taxon>
        <taxon>Sphaerotilaceae</taxon>
        <taxon>Sphaerotilus</taxon>
    </lineage>
</organism>
<proteinExistence type="predicted"/>